<evidence type="ECO:0000256" key="3">
    <source>
        <dbReference type="ARBA" id="ARBA00022679"/>
    </source>
</evidence>
<dbReference type="EC" id="2.7.13.3" evidence="2"/>
<comment type="catalytic activity">
    <reaction evidence="1">
        <text>ATP + protein L-histidine = ADP + protein N-phospho-L-histidine.</text>
        <dbReference type="EC" id="2.7.13.3"/>
    </reaction>
</comment>
<dbReference type="Proteomes" id="UP000677244">
    <property type="component" value="Unassembled WGS sequence"/>
</dbReference>
<name>A0ABS3YRM7_9BACT</name>
<dbReference type="RefSeq" id="WP_209138564.1">
    <property type="nucleotide sequence ID" value="NZ_JAGHKO010000001.1"/>
</dbReference>
<feature type="domain" description="Histidine kinase" evidence="6">
    <location>
        <begin position="157"/>
        <end position="383"/>
    </location>
</feature>
<dbReference type="Gene3D" id="3.30.565.10">
    <property type="entry name" value="Histidine kinase-like ATPase, C-terminal domain"/>
    <property type="match status" value="1"/>
</dbReference>
<organism evidence="7 8">
    <name type="scientific">Niastella soli</name>
    <dbReference type="NCBI Taxonomy" id="2821487"/>
    <lineage>
        <taxon>Bacteria</taxon>
        <taxon>Pseudomonadati</taxon>
        <taxon>Bacteroidota</taxon>
        <taxon>Chitinophagia</taxon>
        <taxon>Chitinophagales</taxon>
        <taxon>Chitinophagaceae</taxon>
        <taxon>Niastella</taxon>
    </lineage>
</organism>
<dbReference type="Gene3D" id="3.30.450.20">
    <property type="entry name" value="PAS domain"/>
    <property type="match status" value="1"/>
</dbReference>
<keyword evidence="5" id="KW-0472">Membrane</keyword>
<dbReference type="SUPFAM" id="SSF55785">
    <property type="entry name" value="PYP-like sensor domain (PAS domain)"/>
    <property type="match status" value="1"/>
</dbReference>
<comment type="caution">
    <text evidence="7">The sequence shown here is derived from an EMBL/GenBank/DDBJ whole genome shotgun (WGS) entry which is preliminary data.</text>
</comment>
<dbReference type="EMBL" id="JAGHKO010000001">
    <property type="protein sequence ID" value="MBO9200523.1"/>
    <property type="molecule type" value="Genomic_DNA"/>
</dbReference>
<dbReference type="NCBIfam" id="TIGR00229">
    <property type="entry name" value="sensory_box"/>
    <property type="match status" value="1"/>
</dbReference>
<dbReference type="InterPro" id="IPR036890">
    <property type="entry name" value="HATPase_C_sf"/>
</dbReference>
<dbReference type="InterPro" id="IPR003594">
    <property type="entry name" value="HATPase_dom"/>
</dbReference>
<dbReference type="InterPro" id="IPR036097">
    <property type="entry name" value="HisK_dim/P_sf"/>
</dbReference>
<keyword evidence="4" id="KW-0418">Kinase</keyword>
<accession>A0ABS3YRM7</accession>
<evidence type="ECO:0000313" key="7">
    <source>
        <dbReference type="EMBL" id="MBO9200523.1"/>
    </source>
</evidence>
<dbReference type="PANTHER" id="PTHR42878:SF15">
    <property type="entry name" value="BACTERIOPHYTOCHROME"/>
    <property type="match status" value="1"/>
</dbReference>
<proteinExistence type="predicted"/>
<evidence type="ECO:0000313" key="8">
    <source>
        <dbReference type="Proteomes" id="UP000677244"/>
    </source>
</evidence>
<evidence type="ECO:0000256" key="4">
    <source>
        <dbReference type="ARBA" id="ARBA00022777"/>
    </source>
</evidence>
<evidence type="ECO:0000256" key="1">
    <source>
        <dbReference type="ARBA" id="ARBA00000085"/>
    </source>
</evidence>
<dbReference type="InterPro" id="IPR000014">
    <property type="entry name" value="PAS"/>
</dbReference>
<reference evidence="7 8" key="1">
    <citation type="submission" date="2021-03" db="EMBL/GenBank/DDBJ databases">
        <title>Assistant Professor.</title>
        <authorList>
            <person name="Huq M.A."/>
        </authorList>
    </citation>
    <scope>NUCLEOTIDE SEQUENCE [LARGE SCALE GENOMIC DNA]</scope>
    <source>
        <strain evidence="7 8">MAH-29</strain>
    </source>
</reference>
<dbReference type="InterPro" id="IPR035965">
    <property type="entry name" value="PAS-like_dom_sf"/>
</dbReference>
<dbReference type="PANTHER" id="PTHR42878">
    <property type="entry name" value="TWO-COMPONENT HISTIDINE KINASE"/>
    <property type="match status" value="1"/>
</dbReference>
<dbReference type="InterPro" id="IPR013656">
    <property type="entry name" value="PAS_4"/>
</dbReference>
<dbReference type="SUPFAM" id="SSF55874">
    <property type="entry name" value="ATPase domain of HSP90 chaperone/DNA topoisomerase II/histidine kinase"/>
    <property type="match status" value="1"/>
</dbReference>
<dbReference type="SMART" id="SM00387">
    <property type="entry name" value="HATPase_c"/>
    <property type="match status" value="1"/>
</dbReference>
<dbReference type="InterPro" id="IPR004358">
    <property type="entry name" value="Sig_transdc_His_kin-like_C"/>
</dbReference>
<evidence type="ECO:0000259" key="6">
    <source>
        <dbReference type="PROSITE" id="PS50109"/>
    </source>
</evidence>
<dbReference type="Pfam" id="PF08448">
    <property type="entry name" value="PAS_4"/>
    <property type="match status" value="1"/>
</dbReference>
<gene>
    <name evidence="7" type="ORF">J7I42_09640</name>
</gene>
<dbReference type="Pfam" id="PF02518">
    <property type="entry name" value="HATPase_c"/>
    <property type="match status" value="1"/>
</dbReference>
<evidence type="ECO:0000256" key="2">
    <source>
        <dbReference type="ARBA" id="ARBA00012438"/>
    </source>
</evidence>
<keyword evidence="3" id="KW-0808">Transferase</keyword>
<keyword evidence="8" id="KW-1185">Reference proteome</keyword>
<evidence type="ECO:0000256" key="5">
    <source>
        <dbReference type="ARBA" id="ARBA00023136"/>
    </source>
</evidence>
<protein>
    <recommendedName>
        <fullName evidence="2">histidine kinase</fullName>
        <ecNumber evidence="2">2.7.13.3</ecNumber>
    </recommendedName>
</protein>
<dbReference type="Gene3D" id="1.10.287.130">
    <property type="match status" value="1"/>
</dbReference>
<dbReference type="PROSITE" id="PS50109">
    <property type="entry name" value="HIS_KIN"/>
    <property type="match status" value="1"/>
</dbReference>
<dbReference type="InterPro" id="IPR005467">
    <property type="entry name" value="His_kinase_dom"/>
</dbReference>
<dbReference type="InterPro" id="IPR050351">
    <property type="entry name" value="BphY/WalK/GraS-like"/>
</dbReference>
<sequence length="386" mass="43997">MVSKINQYEINLADKLNDASIDRLMAINNEWEIINWNKTSEIISGIKKEEALGKRLVELFPQLQEDTEMMHAYTLAFQGKKSFLPARPEMFNRNYYENHFIPLFDDDNNIIGVMNIMHDVSHRIKAERKLEQLHHALKERYQLLEKANAEMATFTAITGNDLKEPIKRVYTTLEMIMIQDGARLSNSSKAGLRRIQASLNRIKLLLDDILSLSSISSFNTTHTQVNVQELMKQVVGALDKKIQEKSAVIRFGNLPTVTGSQEMLYSLFYNLVDNALKFQPAGNIPVIEIVNTIVTERKKDVNGHFEEQYYCISIADNGIGFNQEDAEKMFNIFVRLHSREEFRGSGTGLTLCQKIANAHGGYITAEGTPDKGSTFRCYLPLEQHGE</sequence>
<dbReference type="SUPFAM" id="SSF47384">
    <property type="entry name" value="Homodimeric domain of signal transducing histidine kinase"/>
    <property type="match status" value="1"/>
</dbReference>
<dbReference type="PRINTS" id="PR00344">
    <property type="entry name" value="BCTRLSENSOR"/>
</dbReference>